<evidence type="ECO:0000313" key="7">
    <source>
        <dbReference type="EMBL" id="EON97249.1"/>
    </source>
</evidence>
<dbReference type="HOGENOM" id="CLU_012439_1_0_1"/>
<evidence type="ECO:0000256" key="2">
    <source>
        <dbReference type="ARBA" id="ARBA00022491"/>
    </source>
</evidence>
<evidence type="ECO:0000313" key="8">
    <source>
        <dbReference type="Proteomes" id="UP000014074"/>
    </source>
</evidence>
<feature type="compositionally biased region" description="Basic and acidic residues" evidence="6">
    <location>
        <begin position="127"/>
        <end position="136"/>
    </location>
</feature>
<dbReference type="GeneID" id="19327972"/>
<dbReference type="GO" id="GO:0010468">
    <property type="term" value="P:regulation of gene expression"/>
    <property type="evidence" value="ECO:0007669"/>
    <property type="project" value="UniProtKB-ARBA"/>
</dbReference>
<dbReference type="AlphaFoldDB" id="R8BD61"/>
<reference evidence="8" key="1">
    <citation type="journal article" date="2013" name="Genome Announc.">
        <title>Draft genome sequence of the ascomycete Phaeoacremonium aleophilum strain UCR-PA7, a causal agent of the esca disease complex in grapevines.</title>
        <authorList>
            <person name="Blanco-Ulate B."/>
            <person name="Rolshausen P."/>
            <person name="Cantu D."/>
        </authorList>
    </citation>
    <scope>NUCLEOTIDE SEQUENCE [LARGE SCALE GENOMIC DNA]</scope>
    <source>
        <strain evidence="8">UCR-PA7</strain>
    </source>
</reference>
<keyword evidence="2" id="KW-0678">Repressor</keyword>
<feature type="compositionally biased region" description="Polar residues" evidence="6">
    <location>
        <begin position="114"/>
        <end position="126"/>
    </location>
</feature>
<organism evidence="7 8">
    <name type="scientific">Phaeoacremonium minimum (strain UCR-PA7)</name>
    <name type="common">Esca disease fungus</name>
    <name type="synonym">Togninia minima</name>
    <dbReference type="NCBI Taxonomy" id="1286976"/>
    <lineage>
        <taxon>Eukaryota</taxon>
        <taxon>Fungi</taxon>
        <taxon>Dikarya</taxon>
        <taxon>Ascomycota</taxon>
        <taxon>Pezizomycotina</taxon>
        <taxon>Sordariomycetes</taxon>
        <taxon>Sordariomycetidae</taxon>
        <taxon>Togniniales</taxon>
        <taxon>Togniniaceae</taxon>
        <taxon>Phaeoacremonium</taxon>
    </lineage>
</organism>
<evidence type="ECO:0000256" key="5">
    <source>
        <dbReference type="ARBA" id="ARBA00023242"/>
    </source>
</evidence>
<dbReference type="GO" id="GO:0005654">
    <property type="term" value="C:nucleoplasm"/>
    <property type="evidence" value="ECO:0007669"/>
    <property type="project" value="UniProtKB-ARBA"/>
</dbReference>
<feature type="compositionally biased region" description="Acidic residues" evidence="6">
    <location>
        <begin position="33"/>
        <end position="46"/>
    </location>
</feature>
<dbReference type="OrthoDB" id="20886at2759"/>
<sequence>MATGDTAVSIHLANRPPVLAEPSDSNISSPLSDVEDKDADGEDMDIDLNNGHADEQKHGDHESDDGGGSASHAASDDEDDDSNLSEVDVNDSEAETERLYDTPRKNTDIRDTVVISSETVNGGTPTTRERIFERSPSKLQQQIQADVDAENAREDDEDDDDELSDEPDDEDRHDDNSSVAPSEAESDHEAPVKAKKMSLSPEKQDEIVAQSTIVEDVLLDSAEETRKRKRSPTAEVSESDQPLRKRTGSVAAPGKTSPTIDHSVKDDELLDTSTNDHSGEHSGDEDAEDLASKDKPEDVAQSVENVPTETTRSKKPKRNGGKKRKGSDEEDSETLNQDAQPADEAVATDEHNAEEENAEAEHDEEAEAAQRNEEELERKRAAFEQLTAIEKHFAAFRDRLYEERLAQLNEEEAMLTSESPTHPEYLAMMHCIDARRDERLRVVDVEYKLNMEALERWAVARRAQILSQFYQSIRESREKVLEELGRQWYEIQHERRRYAANSIPDYGIRFPVAKAQQKRHAIAHSKEVSILSGIARHEGFPAAPEMKGATVSEVDEDLEAITQPAS</sequence>
<accession>R8BD61</accession>
<feature type="compositionally biased region" description="Acidic residues" evidence="6">
    <location>
        <begin position="76"/>
        <end position="94"/>
    </location>
</feature>
<evidence type="ECO:0000256" key="6">
    <source>
        <dbReference type="SAM" id="MobiDB-lite"/>
    </source>
</evidence>
<dbReference type="InterPro" id="IPR013907">
    <property type="entry name" value="Sds3"/>
</dbReference>
<dbReference type="Proteomes" id="UP000014074">
    <property type="component" value="Unassembled WGS sequence"/>
</dbReference>
<feature type="region of interest" description="Disordered" evidence="6">
    <location>
        <begin position="1"/>
        <end position="376"/>
    </location>
</feature>
<feature type="compositionally biased region" description="Basic and acidic residues" evidence="6">
    <location>
        <begin position="95"/>
        <end position="111"/>
    </location>
</feature>
<feature type="compositionally biased region" description="Acidic residues" evidence="6">
    <location>
        <begin position="147"/>
        <end position="172"/>
    </location>
</feature>
<dbReference type="PANTHER" id="PTHR21964">
    <property type="entry name" value="BREAST CANCER METASTASIS-SUPPRESSOR 1"/>
    <property type="match status" value="1"/>
</dbReference>
<dbReference type="eggNOG" id="ENOG502S36P">
    <property type="taxonomic scope" value="Eukaryota"/>
</dbReference>
<dbReference type="RefSeq" id="XP_007917956.1">
    <property type="nucleotide sequence ID" value="XM_007919765.1"/>
</dbReference>
<keyword evidence="5" id="KW-0539">Nucleus</keyword>
<keyword evidence="4" id="KW-0804">Transcription</keyword>
<dbReference type="Pfam" id="PF08598">
    <property type="entry name" value="Sds3"/>
    <property type="match status" value="1"/>
</dbReference>
<evidence type="ECO:0000256" key="3">
    <source>
        <dbReference type="ARBA" id="ARBA00023015"/>
    </source>
</evidence>
<keyword evidence="3" id="KW-0805">Transcription regulation</keyword>
<feature type="compositionally biased region" description="Basic and acidic residues" evidence="6">
    <location>
        <begin position="52"/>
        <end position="61"/>
    </location>
</feature>
<comment type="subcellular location">
    <subcellularLocation>
        <location evidence="1">Nucleus</location>
    </subcellularLocation>
</comment>
<dbReference type="KEGG" id="tmn:UCRPA7_7232"/>
<evidence type="ECO:0000256" key="4">
    <source>
        <dbReference type="ARBA" id="ARBA00023163"/>
    </source>
</evidence>
<keyword evidence="8" id="KW-1185">Reference proteome</keyword>
<dbReference type="SMART" id="SM01401">
    <property type="entry name" value="Sds3"/>
    <property type="match status" value="1"/>
</dbReference>
<feature type="compositionally biased region" description="Basic residues" evidence="6">
    <location>
        <begin position="313"/>
        <end position="325"/>
    </location>
</feature>
<dbReference type="Gene3D" id="1.20.5.1500">
    <property type="match status" value="1"/>
</dbReference>
<evidence type="ECO:0000256" key="1">
    <source>
        <dbReference type="ARBA" id="ARBA00004123"/>
    </source>
</evidence>
<dbReference type="EMBL" id="KB933272">
    <property type="protein sequence ID" value="EON97249.1"/>
    <property type="molecule type" value="Genomic_DNA"/>
</dbReference>
<feature type="compositionally biased region" description="Acidic residues" evidence="6">
    <location>
        <begin position="352"/>
        <end position="367"/>
    </location>
</feature>
<proteinExistence type="predicted"/>
<feature type="compositionally biased region" description="Basic and acidic residues" evidence="6">
    <location>
        <begin position="277"/>
        <end position="298"/>
    </location>
</feature>
<name>R8BD61_PHAM7</name>
<protein>
    <submittedName>
        <fullName evidence="7">Putative transcriptional regulatory protein dep1 protein</fullName>
    </submittedName>
</protein>
<gene>
    <name evidence="7" type="ORF">UCRPA7_7232</name>
</gene>